<evidence type="ECO:0000313" key="9">
    <source>
        <dbReference type="EMBL" id="CAG8953357.1"/>
    </source>
</evidence>
<dbReference type="GO" id="GO:0046872">
    <property type="term" value="F:metal ion binding"/>
    <property type="evidence" value="ECO:0007669"/>
    <property type="project" value="UniProtKB-KW"/>
</dbReference>
<dbReference type="EMBL" id="CAJVRL010000049">
    <property type="protein sequence ID" value="CAG8953357.1"/>
    <property type="molecule type" value="Genomic_DNA"/>
</dbReference>
<reference evidence="9" key="1">
    <citation type="submission" date="2021-07" db="EMBL/GenBank/DDBJ databases">
        <authorList>
            <person name="Durling M."/>
        </authorList>
    </citation>
    <scope>NUCLEOTIDE SEQUENCE</scope>
</reference>
<dbReference type="InterPro" id="IPR036380">
    <property type="entry name" value="Isochorismatase-like_sf"/>
</dbReference>
<accession>A0A9N9KWN6</accession>
<protein>
    <recommendedName>
        <fullName evidence="6">nicotinamidase</fullName>
        <ecNumber evidence="6">3.5.1.19</ecNumber>
    </recommendedName>
    <alternativeName>
        <fullName evidence="7">Nicotinamide deamidase</fullName>
    </alternativeName>
</protein>
<dbReference type="AlphaFoldDB" id="A0A9N9KWN6"/>
<dbReference type="OrthoDB" id="3341310at2759"/>
<evidence type="ECO:0000313" key="10">
    <source>
        <dbReference type="Proteomes" id="UP000696280"/>
    </source>
</evidence>
<organism evidence="9 10">
    <name type="scientific">Hymenoscyphus fraxineus</name>
    <dbReference type="NCBI Taxonomy" id="746836"/>
    <lineage>
        <taxon>Eukaryota</taxon>
        <taxon>Fungi</taxon>
        <taxon>Dikarya</taxon>
        <taxon>Ascomycota</taxon>
        <taxon>Pezizomycotina</taxon>
        <taxon>Leotiomycetes</taxon>
        <taxon>Helotiales</taxon>
        <taxon>Helotiaceae</taxon>
        <taxon>Hymenoscyphus</taxon>
    </lineage>
</organism>
<evidence type="ECO:0000256" key="3">
    <source>
        <dbReference type="ARBA" id="ARBA00022723"/>
    </source>
</evidence>
<comment type="pathway">
    <text evidence="5">Cofactor biosynthesis; nicotinate biosynthesis; nicotinate from nicotinamide: step 1/1.</text>
</comment>
<keyword evidence="4" id="KW-0378">Hydrolase</keyword>
<evidence type="ECO:0000256" key="1">
    <source>
        <dbReference type="ARBA" id="ARBA00006336"/>
    </source>
</evidence>
<dbReference type="Gene3D" id="3.40.50.850">
    <property type="entry name" value="Isochorismatase-like"/>
    <property type="match status" value="1"/>
</dbReference>
<feature type="domain" description="Isochorismatase-like" evidence="8">
    <location>
        <begin position="9"/>
        <end position="215"/>
    </location>
</feature>
<evidence type="ECO:0000256" key="2">
    <source>
        <dbReference type="ARBA" id="ARBA00022642"/>
    </source>
</evidence>
<keyword evidence="10" id="KW-1185">Reference proteome</keyword>
<dbReference type="Proteomes" id="UP000696280">
    <property type="component" value="Unassembled WGS sequence"/>
</dbReference>
<comment type="caution">
    <text evidence="9">The sequence shown here is derived from an EMBL/GenBank/DDBJ whole genome shotgun (WGS) entry which is preliminary data.</text>
</comment>
<evidence type="ECO:0000259" key="8">
    <source>
        <dbReference type="Pfam" id="PF00857"/>
    </source>
</evidence>
<dbReference type="SUPFAM" id="SSF52499">
    <property type="entry name" value="Isochorismatase-like hydrolases"/>
    <property type="match status" value="1"/>
</dbReference>
<evidence type="ECO:0000256" key="5">
    <source>
        <dbReference type="ARBA" id="ARBA00037900"/>
    </source>
</evidence>
<dbReference type="GO" id="GO:0019363">
    <property type="term" value="P:pyridine nucleotide biosynthetic process"/>
    <property type="evidence" value="ECO:0007669"/>
    <property type="project" value="UniProtKB-KW"/>
</dbReference>
<comment type="similarity">
    <text evidence="1">Belongs to the isochorismatase family.</text>
</comment>
<dbReference type="InterPro" id="IPR000868">
    <property type="entry name" value="Isochorismatase-like_dom"/>
</dbReference>
<dbReference type="EC" id="3.5.1.19" evidence="6"/>
<gene>
    <name evidence="9" type="ORF">HYFRA_00003568</name>
</gene>
<keyword evidence="3" id="KW-0479">Metal-binding</keyword>
<dbReference type="Pfam" id="PF00857">
    <property type="entry name" value="Isochorismatase"/>
    <property type="match status" value="1"/>
</dbReference>
<evidence type="ECO:0000256" key="7">
    <source>
        <dbReference type="ARBA" id="ARBA00043224"/>
    </source>
</evidence>
<dbReference type="PANTHER" id="PTHR11080:SF2">
    <property type="entry name" value="LD05707P"/>
    <property type="match status" value="1"/>
</dbReference>
<keyword evidence="2" id="KW-0662">Pyridine nucleotide biosynthesis</keyword>
<dbReference type="GO" id="GO:0008936">
    <property type="term" value="F:nicotinamidase activity"/>
    <property type="evidence" value="ECO:0007669"/>
    <property type="project" value="UniProtKB-EC"/>
</dbReference>
<dbReference type="CDD" id="cd01011">
    <property type="entry name" value="nicotinamidase"/>
    <property type="match status" value="1"/>
</dbReference>
<dbReference type="PANTHER" id="PTHR11080">
    <property type="entry name" value="PYRAZINAMIDASE/NICOTINAMIDASE"/>
    <property type="match status" value="1"/>
</dbReference>
<dbReference type="InterPro" id="IPR052347">
    <property type="entry name" value="Isochorismatase_Nicotinamidase"/>
</dbReference>
<evidence type="ECO:0000256" key="4">
    <source>
        <dbReference type="ARBA" id="ARBA00022801"/>
    </source>
</evidence>
<sequence length="228" mass="25267">MVLDTFKPALIIVDLQEDFCPPNGALAVPNGRDIIAFVNQLLKLPFTIKVATKDWHPTDHISFAANHRDKKPFIDVTTITNPANEKEKYESRLWPVHCVQNTPGAELVPELHVDKIDRIVEKGTRKEVEMYSAFYDPLASPRCSDSGLASLLRENEITDCFVVGLAFDYCVKATALDSAKEGFKTWVIGEATRAVDATVWEKVVVELKAGGVQVVGLSGEEVEKVRSL</sequence>
<evidence type="ECO:0000256" key="6">
    <source>
        <dbReference type="ARBA" id="ARBA00039017"/>
    </source>
</evidence>
<name>A0A9N9KWN6_9HELO</name>
<proteinExistence type="inferred from homology"/>